<feature type="compositionally biased region" description="Basic and acidic residues" evidence="1">
    <location>
        <begin position="1"/>
        <end position="19"/>
    </location>
</feature>
<name>A0ABS4SRK7_9PROT</name>
<dbReference type="EMBL" id="JAGINP010000019">
    <property type="protein sequence ID" value="MBP2295077.1"/>
    <property type="molecule type" value="Genomic_DNA"/>
</dbReference>
<gene>
    <name evidence="2" type="ORF">J2851_004880</name>
</gene>
<accession>A0ABS4SRK7</accession>
<feature type="compositionally biased region" description="Basic and acidic residues" evidence="1">
    <location>
        <begin position="29"/>
        <end position="52"/>
    </location>
</feature>
<feature type="region of interest" description="Disordered" evidence="1">
    <location>
        <begin position="1"/>
        <end position="52"/>
    </location>
</feature>
<dbReference type="Proteomes" id="UP000781958">
    <property type="component" value="Unassembled WGS sequence"/>
</dbReference>
<keyword evidence="3" id="KW-1185">Reference proteome</keyword>
<protein>
    <submittedName>
        <fullName evidence="2">Uncharacterized protein</fullName>
    </submittedName>
</protein>
<evidence type="ECO:0000256" key="1">
    <source>
        <dbReference type="SAM" id="MobiDB-lite"/>
    </source>
</evidence>
<proteinExistence type="predicted"/>
<organism evidence="2 3">
    <name type="scientific">Azospirillum rugosum</name>
    <dbReference type="NCBI Taxonomy" id="416170"/>
    <lineage>
        <taxon>Bacteria</taxon>
        <taxon>Pseudomonadati</taxon>
        <taxon>Pseudomonadota</taxon>
        <taxon>Alphaproteobacteria</taxon>
        <taxon>Rhodospirillales</taxon>
        <taxon>Azospirillaceae</taxon>
        <taxon>Azospirillum</taxon>
    </lineage>
</organism>
<comment type="caution">
    <text evidence="2">The sequence shown here is derived from an EMBL/GenBank/DDBJ whole genome shotgun (WGS) entry which is preliminary data.</text>
</comment>
<evidence type="ECO:0000313" key="2">
    <source>
        <dbReference type="EMBL" id="MBP2295077.1"/>
    </source>
</evidence>
<sequence>MDERRNTDAKPDQAEKDGATAKPDVPRPGTKDELTKAQEEAAQERAENGGYQ</sequence>
<evidence type="ECO:0000313" key="3">
    <source>
        <dbReference type="Proteomes" id="UP000781958"/>
    </source>
</evidence>
<dbReference type="RefSeq" id="WP_209769456.1">
    <property type="nucleotide sequence ID" value="NZ_JAGINP010000019.1"/>
</dbReference>
<reference evidence="2 3" key="1">
    <citation type="submission" date="2021-03" db="EMBL/GenBank/DDBJ databases">
        <title>Genomic Encyclopedia of Type Strains, Phase III (KMG-III): the genomes of soil and plant-associated and newly described type strains.</title>
        <authorList>
            <person name="Whitman W."/>
        </authorList>
    </citation>
    <scope>NUCLEOTIDE SEQUENCE [LARGE SCALE GENOMIC DNA]</scope>
    <source>
        <strain evidence="2 3">IMMIB AFH-6</strain>
    </source>
</reference>